<evidence type="ECO:0000313" key="1">
    <source>
        <dbReference type="EMBL" id="KAK3691002.1"/>
    </source>
</evidence>
<protein>
    <submittedName>
        <fullName evidence="1">RNA polymerase II mediator complex subunit</fullName>
    </submittedName>
</protein>
<gene>
    <name evidence="1" type="primary">SRB8_2</name>
    <name evidence="1" type="ORF">LTR37_018904</name>
</gene>
<evidence type="ECO:0000313" key="2">
    <source>
        <dbReference type="Proteomes" id="UP001281147"/>
    </source>
</evidence>
<dbReference type="Proteomes" id="UP001281147">
    <property type="component" value="Unassembled WGS sequence"/>
</dbReference>
<name>A0ACC3MIR6_9PEZI</name>
<reference evidence="1" key="1">
    <citation type="submission" date="2023-07" db="EMBL/GenBank/DDBJ databases">
        <title>Black Yeasts Isolated from many extreme environments.</title>
        <authorList>
            <person name="Coleine C."/>
            <person name="Stajich J.E."/>
            <person name="Selbmann L."/>
        </authorList>
    </citation>
    <scope>NUCLEOTIDE SEQUENCE</scope>
    <source>
        <strain evidence="1">CCFEE 5714</strain>
    </source>
</reference>
<keyword evidence="2" id="KW-1185">Reference proteome</keyword>
<sequence>MDYRPPLGAIQRPRAPQRAVSGGSYGSQQLPKRPTLPSRLSNVRSVSQPGDVVDLTADAAEGEKSNAAAFMDNRVKVVSSPDVIELEDDEVEPPTKRIKTEGNRLRDVGDDTTGDGKVTDMVNDVVPGSPLPSLPKANPSLTKSAIPRQNRFGIDQAARKAHGIEPPAAATRVPLPKKVLDFSPWCGNHPEDVLSETVVKAGYFDKLQNANQTESNSAKASIWPNLSQKNHHGLSMLGYLFTAVMEKRQAIGRCTAPLTFKPPPRVTVTDTKREAWLRDLANPDVPLRKQSRTIPHGIRGKLLMEQCLSKAIPLQRAVWLAKCVGANELRAFRRKGVSGSAAASGEVKWVREWTVHVEQFLEGVIGACGQKDWQRSMNYAVKLATAFYAEKLLDVDHYLDSVVSSLAEATLERLPIWIILAQVHWKGITAYGKRGRRFAESILEHLLRISADVRSDVNAPLKARLQKLVAVLAVSNRGCLIIPRTWAKYKHLLSPKAESDKAANTPASDISRRNERLAAPMCKTAATTRSVLLNLYDELDSTGLDVDVKGLAVRCQTLVPDAAKLVSALLDWASTLYRTGTARIYLASGIIVQLRASRTDTDSMILQYLADAKHASDASIINIHRVVVDLVRVEAFSVGRYLQWLITSGVLSSSEESPCATGLIAALPTDELPLHVLSTRKTLMRRLNYIIDENVQLEEALMSIDAAIARSSTEYVGPIELPSQLTMSMQCSISQRVSAKVSAMTKDNSITLGAFGVARDVIERIGDGASLSALIAATCSTNNSALLATLTDTINLHAGTLAALGHLKGLVESLTQHYLALRSQQPPDRTLIIALTALAQRFLDQAALVKLLGDDLAICEQQSSLAVCSPASDSLIGMHATRLDSDEDIDGVFSSGNTMDEQLMQRVFLRIVQRAEKPPSPGPDAVSRVGAWLNQLRSVDGSGTFDTLVRSYLRAMIKSTWEVNLSAAIIESLASSGSISLAAVADMSKDVKSPRIALSLLRLFISDDVANAGLHNSERYRFRLQQGYCWENQTEALVTLVRTACGAPDFEAEHPGLLQFLIRCSAAQHDSLRPIFEGGNLSETVIANAGRIVTAIIRLELPSEQQTKNMGVQRLVSMAGPLSIRYCVGAIRYMMTVARWNPKDDETLGDAIMESFMSHSEVWPQLLEFAGEVVNRRLYEWAQDQLLVTLDNPDRLQDQSAQEHRQRCLNLLSFSNSAPNAKENTKEVNMITDRLKDIERRLSEPKGSEGDLKTDFAGCLCQLRILLGLCILYVHNPSTESETFKHARGDLLAALCSLLVNTRLQTHHDLMESLFDLASTLSDDVPGPTQATLRFRSTNKVPDDPRLTFILGNTVNTADSWLALASQVQPLGSQQQRALNKYSSQPQLSSRSLTSGQPQQSPAQPQHPRWPPQGGPPRSDGRVPVETKMTPFPLRRWEIMPDPTPVMGENDASLSLALFGARKV</sequence>
<dbReference type="EMBL" id="JAUTXU010000276">
    <property type="protein sequence ID" value="KAK3691002.1"/>
    <property type="molecule type" value="Genomic_DNA"/>
</dbReference>
<accession>A0ACC3MIR6</accession>
<proteinExistence type="predicted"/>
<comment type="caution">
    <text evidence="1">The sequence shown here is derived from an EMBL/GenBank/DDBJ whole genome shotgun (WGS) entry which is preliminary data.</text>
</comment>
<organism evidence="1 2">
    <name type="scientific">Vermiconidia calcicola</name>
    <dbReference type="NCBI Taxonomy" id="1690605"/>
    <lineage>
        <taxon>Eukaryota</taxon>
        <taxon>Fungi</taxon>
        <taxon>Dikarya</taxon>
        <taxon>Ascomycota</taxon>
        <taxon>Pezizomycotina</taxon>
        <taxon>Dothideomycetes</taxon>
        <taxon>Dothideomycetidae</taxon>
        <taxon>Mycosphaerellales</taxon>
        <taxon>Extremaceae</taxon>
        <taxon>Vermiconidia</taxon>
    </lineage>
</organism>